<evidence type="ECO:0000256" key="11">
    <source>
        <dbReference type="SAM" id="MobiDB-lite"/>
    </source>
</evidence>
<evidence type="ECO:0000256" key="5">
    <source>
        <dbReference type="ARBA" id="ARBA00022833"/>
    </source>
</evidence>
<dbReference type="InterPro" id="IPR003309">
    <property type="entry name" value="SCAN_dom"/>
</dbReference>
<dbReference type="Pfam" id="PF02023">
    <property type="entry name" value="SCAN"/>
    <property type="match status" value="1"/>
</dbReference>
<dbReference type="PROSITE" id="PS50804">
    <property type="entry name" value="SCAN_BOX"/>
    <property type="match status" value="1"/>
</dbReference>
<feature type="region of interest" description="Disordered" evidence="11">
    <location>
        <begin position="106"/>
        <end position="160"/>
    </location>
</feature>
<evidence type="ECO:0000256" key="8">
    <source>
        <dbReference type="ARBA" id="ARBA00023163"/>
    </source>
</evidence>
<dbReference type="FunFam" id="3.30.160.60:FF:000030">
    <property type="entry name" value="Zinc finger protein 628"/>
    <property type="match status" value="1"/>
</dbReference>
<comment type="subcellular location">
    <subcellularLocation>
        <location evidence="1">Nucleus</location>
    </subcellularLocation>
</comment>
<keyword evidence="9" id="KW-0539">Nucleus</keyword>
<keyword evidence="5" id="KW-0862">Zinc</keyword>
<feature type="domain" description="C2H2-type" evidence="12">
    <location>
        <begin position="258"/>
        <end position="285"/>
    </location>
</feature>
<keyword evidence="6" id="KW-0805">Transcription regulation</keyword>
<protein>
    <submittedName>
        <fullName evidence="14">Uncharacterized protein</fullName>
    </submittedName>
</protein>
<keyword evidence="7" id="KW-0238">DNA-binding</keyword>
<dbReference type="PROSITE" id="PS50157">
    <property type="entry name" value="ZINC_FINGER_C2H2_2"/>
    <property type="match status" value="4"/>
</dbReference>
<accession>A0A8C3SFJ9</accession>
<evidence type="ECO:0000313" key="15">
    <source>
        <dbReference type="Proteomes" id="UP000694403"/>
    </source>
</evidence>
<sequence length="309" mass="34347">PLPEGLKSAILDAFDITPEIFRRRFWGKVYPPGAQPRMVAQELKDAGCRWLQPERRTAAEVTEQVILEQFVHILLTQGRAWVLRHRPQTLSMAITLMEDFLEAEAPIGPATQPPNPGPSTQKLERGGATSKADALPCTRRPDSGGTDFPRRPEPNPAPAGPAWLAWMAPRVYPCPTCGQKFANSSNMRKHLRIHTREALYSCHACGKSFTDSSNLTKHQRVHSGGRERPFSCSKCPKVFASAPDLQEHLRRHEGIRPFPCMDCKRSFVSQTELLAHIRSHVGQAQAPKIWPTPSLGTPFPWGSGAESSI</sequence>
<dbReference type="InterPro" id="IPR036236">
    <property type="entry name" value="Znf_C2H2_sf"/>
</dbReference>
<feature type="domain" description="SCAN box" evidence="13">
    <location>
        <begin position="22"/>
        <end position="100"/>
    </location>
</feature>
<dbReference type="SUPFAM" id="SSF47353">
    <property type="entry name" value="Retrovirus capsid dimerization domain-like"/>
    <property type="match status" value="1"/>
</dbReference>
<dbReference type="PANTHER" id="PTHR24394:SF44">
    <property type="entry name" value="ZINC FINGER PROTEIN 271-LIKE"/>
    <property type="match status" value="1"/>
</dbReference>
<keyword evidence="8" id="KW-0804">Transcription</keyword>
<dbReference type="GO" id="GO:0005634">
    <property type="term" value="C:nucleus"/>
    <property type="evidence" value="ECO:0007669"/>
    <property type="project" value="UniProtKB-SubCell"/>
</dbReference>
<evidence type="ECO:0000256" key="3">
    <source>
        <dbReference type="ARBA" id="ARBA00022737"/>
    </source>
</evidence>
<proteinExistence type="predicted"/>
<dbReference type="GO" id="GO:0008270">
    <property type="term" value="F:zinc ion binding"/>
    <property type="evidence" value="ECO:0007669"/>
    <property type="project" value="UniProtKB-KW"/>
</dbReference>
<evidence type="ECO:0000256" key="10">
    <source>
        <dbReference type="PROSITE-ProRule" id="PRU00042"/>
    </source>
</evidence>
<evidence type="ECO:0000256" key="4">
    <source>
        <dbReference type="ARBA" id="ARBA00022771"/>
    </source>
</evidence>
<dbReference type="Proteomes" id="UP000694403">
    <property type="component" value="Unplaced"/>
</dbReference>
<dbReference type="GO" id="GO:0000981">
    <property type="term" value="F:DNA-binding transcription factor activity, RNA polymerase II-specific"/>
    <property type="evidence" value="ECO:0007669"/>
    <property type="project" value="TreeGrafter"/>
</dbReference>
<evidence type="ECO:0000256" key="9">
    <source>
        <dbReference type="ARBA" id="ARBA00023242"/>
    </source>
</evidence>
<dbReference type="Gene3D" id="3.30.160.60">
    <property type="entry name" value="Classic Zinc Finger"/>
    <property type="match status" value="4"/>
</dbReference>
<evidence type="ECO:0000313" key="14">
    <source>
        <dbReference type="Ensembl" id="ENSCSRP00000013087.1"/>
    </source>
</evidence>
<dbReference type="FunFam" id="3.30.160.60:FF:000325">
    <property type="entry name" value="ZFP90 zinc finger protein"/>
    <property type="match status" value="1"/>
</dbReference>
<dbReference type="SUPFAM" id="SSF57667">
    <property type="entry name" value="beta-beta-alpha zinc fingers"/>
    <property type="match status" value="2"/>
</dbReference>
<feature type="domain" description="C2H2-type" evidence="12">
    <location>
        <begin position="172"/>
        <end position="199"/>
    </location>
</feature>
<feature type="domain" description="C2H2-type" evidence="12">
    <location>
        <begin position="230"/>
        <end position="257"/>
    </location>
</feature>
<evidence type="ECO:0000256" key="6">
    <source>
        <dbReference type="ARBA" id="ARBA00023015"/>
    </source>
</evidence>
<reference evidence="14" key="2">
    <citation type="submission" date="2025-09" db="UniProtKB">
        <authorList>
            <consortium name="Ensembl"/>
        </authorList>
    </citation>
    <scope>IDENTIFICATION</scope>
</reference>
<evidence type="ECO:0000256" key="7">
    <source>
        <dbReference type="ARBA" id="ARBA00023125"/>
    </source>
</evidence>
<dbReference type="AlphaFoldDB" id="A0A8C3SFJ9"/>
<dbReference type="GO" id="GO:0003677">
    <property type="term" value="F:DNA binding"/>
    <property type="evidence" value="ECO:0007669"/>
    <property type="project" value="UniProtKB-KW"/>
</dbReference>
<dbReference type="PROSITE" id="PS00028">
    <property type="entry name" value="ZINC_FINGER_C2H2_1"/>
    <property type="match status" value="4"/>
</dbReference>
<evidence type="ECO:0000259" key="12">
    <source>
        <dbReference type="PROSITE" id="PS50157"/>
    </source>
</evidence>
<reference evidence="14" key="1">
    <citation type="submission" date="2025-08" db="UniProtKB">
        <authorList>
            <consortium name="Ensembl"/>
        </authorList>
    </citation>
    <scope>IDENTIFICATION</scope>
</reference>
<dbReference type="Pfam" id="PF00096">
    <property type="entry name" value="zf-C2H2"/>
    <property type="match status" value="4"/>
</dbReference>
<evidence type="ECO:0000256" key="1">
    <source>
        <dbReference type="ARBA" id="ARBA00004123"/>
    </source>
</evidence>
<keyword evidence="3" id="KW-0677">Repeat</keyword>
<name>A0A8C3SFJ9_CHESE</name>
<dbReference type="Gene3D" id="1.10.4020.10">
    <property type="entry name" value="DNA breaking-rejoining enzymes"/>
    <property type="match status" value="1"/>
</dbReference>
<organism evidence="14 15">
    <name type="scientific">Chelydra serpentina</name>
    <name type="common">Snapping turtle</name>
    <name type="synonym">Testudo serpentina</name>
    <dbReference type="NCBI Taxonomy" id="8475"/>
    <lineage>
        <taxon>Eukaryota</taxon>
        <taxon>Metazoa</taxon>
        <taxon>Chordata</taxon>
        <taxon>Craniata</taxon>
        <taxon>Vertebrata</taxon>
        <taxon>Euteleostomi</taxon>
        <taxon>Archelosauria</taxon>
        <taxon>Testudinata</taxon>
        <taxon>Testudines</taxon>
        <taxon>Cryptodira</taxon>
        <taxon>Durocryptodira</taxon>
        <taxon>Americhelydia</taxon>
        <taxon>Chelydroidea</taxon>
        <taxon>Chelydridae</taxon>
        <taxon>Chelydra</taxon>
    </lineage>
</organism>
<dbReference type="InterPro" id="IPR013087">
    <property type="entry name" value="Znf_C2H2_type"/>
</dbReference>
<keyword evidence="4 10" id="KW-0863">Zinc-finger</keyword>
<dbReference type="SMART" id="SM00431">
    <property type="entry name" value="SCAN"/>
    <property type="match status" value="1"/>
</dbReference>
<keyword evidence="15" id="KW-1185">Reference proteome</keyword>
<dbReference type="PANTHER" id="PTHR24394">
    <property type="entry name" value="ZINC FINGER PROTEIN"/>
    <property type="match status" value="1"/>
</dbReference>
<dbReference type="Ensembl" id="ENSCSRT00000013621.1">
    <property type="protein sequence ID" value="ENSCSRP00000013087.1"/>
    <property type="gene ID" value="ENSCSRG00000009881.1"/>
</dbReference>
<feature type="domain" description="C2H2-type" evidence="12">
    <location>
        <begin position="200"/>
        <end position="227"/>
    </location>
</feature>
<dbReference type="InterPro" id="IPR038269">
    <property type="entry name" value="SCAN_sf"/>
</dbReference>
<keyword evidence="2" id="KW-0479">Metal-binding</keyword>
<dbReference type="FunFam" id="3.30.160.60:FF:000446">
    <property type="entry name" value="Zinc finger protein"/>
    <property type="match status" value="1"/>
</dbReference>
<dbReference type="SMART" id="SM00355">
    <property type="entry name" value="ZnF_C2H2"/>
    <property type="match status" value="4"/>
</dbReference>
<evidence type="ECO:0000259" key="13">
    <source>
        <dbReference type="PROSITE" id="PS50804"/>
    </source>
</evidence>
<evidence type="ECO:0000256" key="2">
    <source>
        <dbReference type="ARBA" id="ARBA00022723"/>
    </source>
</evidence>